<dbReference type="SUPFAM" id="SSF51735">
    <property type="entry name" value="NAD(P)-binding Rossmann-fold domains"/>
    <property type="match status" value="1"/>
</dbReference>
<reference evidence="7" key="1">
    <citation type="submission" date="2022-10" db="EMBL/GenBank/DDBJ databases">
        <title>Culturing micro-colonial fungi from biological soil crusts in the Mojave desert and describing Neophaeococcomyces mojavensis, and introducing the new genera and species Taxawa tesnikishii.</title>
        <authorList>
            <person name="Kurbessoian T."/>
            <person name="Stajich J.E."/>
        </authorList>
    </citation>
    <scope>NUCLEOTIDE SEQUENCE</scope>
    <source>
        <strain evidence="7">TK_35</strain>
    </source>
</reference>
<dbReference type="GO" id="GO:0005829">
    <property type="term" value="C:cytosol"/>
    <property type="evidence" value="ECO:0007669"/>
    <property type="project" value="TreeGrafter"/>
</dbReference>
<evidence type="ECO:0000256" key="4">
    <source>
        <dbReference type="RuleBase" id="RU003719"/>
    </source>
</evidence>
<evidence type="ECO:0000256" key="3">
    <source>
        <dbReference type="ARBA" id="ARBA00023027"/>
    </source>
</evidence>
<dbReference type="SUPFAM" id="SSF52283">
    <property type="entry name" value="Formate/glycerate dehydrogenase catalytic domain-like"/>
    <property type="match status" value="1"/>
</dbReference>
<feature type="domain" description="D-isomer specific 2-hydroxyacid dehydrogenase catalytic" evidence="5">
    <location>
        <begin position="24"/>
        <end position="335"/>
    </location>
</feature>
<feature type="domain" description="D-isomer specific 2-hydroxyacid dehydrogenase NAD-binding" evidence="6">
    <location>
        <begin position="128"/>
        <end position="303"/>
    </location>
</feature>
<evidence type="ECO:0000259" key="5">
    <source>
        <dbReference type="Pfam" id="PF00389"/>
    </source>
</evidence>
<dbReference type="Pfam" id="PF02826">
    <property type="entry name" value="2-Hacid_dh_C"/>
    <property type="match status" value="1"/>
</dbReference>
<name>A0AA39CT25_9EURO</name>
<dbReference type="InterPro" id="IPR006139">
    <property type="entry name" value="D-isomer_2_OHA_DH_cat_dom"/>
</dbReference>
<dbReference type="Proteomes" id="UP001172681">
    <property type="component" value="Unassembled WGS sequence"/>
</dbReference>
<dbReference type="AlphaFoldDB" id="A0AA39CT25"/>
<accession>A0AA39CT25</accession>
<dbReference type="GO" id="GO:0016618">
    <property type="term" value="F:hydroxypyruvate reductase [NAD(P)H] activity"/>
    <property type="evidence" value="ECO:0007669"/>
    <property type="project" value="TreeGrafter"/>
</dbReference>
<evidence type="ECO:0000259" key="6">
    <source>
        <dbReference type="Pfam" id="PF02826"/>
    </source>
</evidence>
<dbReference type="InterPro" id="IPR036291">
    <property type="entry name" value="NAD(P)-bd_dom_sf"/>
</dbReference>
<evidence type="ECO:0000313" key="7">
    <source>
        <dbReference type="EMBL" id="KAJ9620084.1"/>
    </source>
</evidence>
<dbReference type="InterPro" id="IPR029753">
    <property type="entry name" value="D-isomer_DH_CS"/>
</dbReference>
<dbReference type="EMBL" id="JAPDRN010000127">
    <property type="protein sequence ID" value="KAJ9620084.1"/>
    <property type="molecule type" value="Genomic_DNA"/>
</dbReference>
<proteinExistence type="inferred from homology"/>
<dbReference type="PANTHER" id="PTHR10996:SF269">
    <property type="entry name" value="HYPOTHETICAL D-ISOMER SPECIFIC 2-HYDROXYACID DEHYDROGENASE (EUROFUNG)"/>
    <property type="match status" value="1"/>
</dbReference>
<dbReference type="Gene3D" id="3.40.50.720">
    <property type="entry name" value="NAD(P)-binding Rossmann-like Domain"/>
    <property type="match status" value="2"/>
</dbReference>
<evidence type="ECO:0000313" key="8">
    <source>
        <dbReference type="Proteomes" id="UP001172681"/>
    </source>
</evidence>
<keyword evidence="8" id="KW-1185">Reference proteome</keyword>
<dbReference type="GO" id="GO:0051287">
    <property type="term" value="F:NAD binding"/>
    <property type="evidence" value="ECO:0007669"/>
    <property type="project" value="InterPro"/>
</dbReference>
<dbReference type="GO" id="GO:0030267">
    <property type="term" value="F:glyoxylate reductase (NADPH) activity"/>
    <property type="evidence" value="ECO:0007669"/>
    <property type="project" value="TreeGrafter"/>
</dbReference>
<dbReference type="InterPro" id="IPR050223">
    <property type="entry name" value="D-isomer_2-hydroxyacid_DH"/>
</dbReference>
<dbReference type="PANTHER" id="PTHR10996">
    <property type="entry name" value="2-HYDROXYACID DEHYDROGENASE-RELATED"/>
    <property type="match status" value="1"/>
</dbReference>
<protein>
    <submittedName>
        <fullName evidence="7">Uncharacterized protein</fullName>
    </submittedName>
</protein>
<dbReference type="PROSITE" id="PS00670">
    <property type="entry name" value="D_2_HYDROXYACID_DH_2"/>
    <property type="match status" value="1"/>
</dbReference>
<organism evidence="7 8">
    <name type="scientific">Knufia peltigerae</name>
    <dbReference type="NCBI Taxonomy" id="1002370"/>
    <lineage>
        <taxon>Eukaryota</taxon>
        <taxon>Fungi</taxon>
        <taxon>Dikarya</taxon>
        <taxon>Ascomycota</taxon>
        <taxon>Pezizomycotina</taxon>
        <taxon>Eurotiomycetes</taxon>
        <taxon>Chaetothyriomycetidae</taxon>
        <taxon>Chaetothyriales</taxon>
        <taxon>Trichomeriaceae</taxon>
        <taxon>Knufia</taxon>
    </lineage>
</organism>
<evidence type="ECO:0000256" key="1">
    <source>
        <dbReference type="ARBA" id="ARBA00005854"/>
    </source>
</evidence>
<gene>
    <name evidence="7" type="ORF">H2204_012394</name>
</gene>
<keyword evidence="2 4" id="KW-0560">Oxidoreductase</keyword>
<evidence type="ECO:0000256" key="2">
    <source>
        <dbReference type="ARBA" id="ARBA00023002"/>
    </source>
</evidence>
<comment type="similarity">
    <text evidence="1 4">Belongs to the D-isomer specific 2-hydroxyacid dehydrogenase family.</text>
</comment>
<dbReference type="CDD" id="cd12168">
    <property type="entry name" value="Mand_dh_like"/>
    <property type="match status" value="1"/>
</dbReference>
<comment type="caution">
    <text evidence="7">The sequence shown here is derived from an EMBL/GenBank/DDBJ whole genome shotgun (WGS) entry which is preliminary data.</text>
</comment>
<keyword evidence="3" id="KW-0520">NAD</keyword>
<dbReference type="Pfam" id="PF00389">
    <property type="entry name" value="2-Hacid_dh"/>
    <property type="match status" value="1"/>
</dbReference>
<dbReference type="PROSITE" id="PS00671">
    <property type="entry name" value="D_2_HYDROXYACID_DH_3"/>
    <property type="match status" value="1"/>
</dbReference>
<dbReference type="FunFam" id="3.40.50.720:FF:000203">
    <property type="entry name" value="D-3-phosphoglycerate dehydrogenase (SerA)"/>
    <property type="match status" value="1"/>
</dbReference>
<dbReference type="InterPro" id="IPR006140">
    <property type="entry name" value="D-isomer_DH_NAD-bd"/>
</dbReference>
<sequence length="342" mass="37801">MSPGKLSTKPRVVALGDPKYVGADFLEEFQKDFDFEVLDATNRQQTKDMIPALVAERPVDAFIIRMGTPPYEPFDEDLLKGLLPGCKIITSASAGFNEFDVDWMTSQDVWFCNTVNAVAEATADMAMFLVLAVLRDTTRGEKQARDGTWKANIVPARDPTDLTLGIVGAGAIGKYLARKAAAFNMKLAYHNRKRLPDEEEEKYGLTYHPTLNGLLGASDVVSVNCPLNKQTENLISTEEFAAMKDGAFLVNTARGPVVDEDALIRALESGKVTRAGLDVFANEPRINDYFRTSDKVVLQPHMGGLTDLAFQKSERECFENIRSLFKTGRPVAPVNEVKQDKK</sequence>